<feature type="region of interest" description="Disordered" evidence="1">
    <location>
        <begin position="27"/>
        <end position="53"/>
    </location>
</feature>
<dbReference type="VEuPathDB" id="CryptoDB:Cvel_21556"/>
<protein>
    <submittedName>
        <fullName evidence="2">Uncharacterized protein</fullName>
    </submittedName>
</protein>
<dbReference type="AlphaFoldDB" id="A0A0G4GET4"/>
<gene>
    <name evidence="2" type="ORF">Cvel_21556</name>
</gene>
<organism evidence="2">
    <name type="scientific">Chromera velia CCMP2878</name>
    <dbReference type="NCBI Taxonomy" id="1169474"/>
    <lineage>
        <taxon>Eukaryota</taxon>
        <taxon>Sar</taxon>
        <taxon>Alveolata</taxon>
        <taxon>Colpodellida</taxon>
        <taxon>Chromeraceae</taxon>
        <taxon>Chromera</taxon>
    </lineage>
</organism>
<sequence length="80" mass="9168">MRRERETLEMLSRKSQSSVSLLYAKHRARPHSDLPPRHPQDWRRPLPPPSPLSPHVAAQLAFLLCPPPAPLSSPRLRLTH</sequence>
<evidence type="ECO:0000313" key="2">
    <source>
        <dbReference type="EMBL" id="CEM27941.1"/>
    </source>
</evidence>
<feature type="compositionally biased region" description="Basic and acidic residues" evidence="1">
    <location>
        <begin position="30"/>
        <end position="44"/>
    </location>
</feature>
<accession>A0A0G4GET4</accession>
<name>A0A0G4GET4_9ALVE</name>
<dbReference type="EMBL" id="CDMZ01001141">
    <property type="protein sequence ID" value="CEM27941.1"/>
    <property type="molecule type" value="Genomic_DNA"/>
</dbReference>
<proteinExistence type="predicted"/>
<evidence type="ECO:0000256" key="1">
    <source>
        <dbReference type="SAM" id="MobiDB-lite"/>
    </source>
</evidence>
<reference evidence="2" key="1">
    <citation type="submission" date="2014-11" db="EMBL/GenBank/DDBJ databases">
        <authorList>
            <person name="Otto D Thomas"/>
            <person name="Naeem Raeece"/>
        </authorList>
    </citation>
    <scope>NUCLEOTIDE SEQUENCE</scope>
</reference>